<accession>A0A0R2DC71</accession>
<protein>
    <submittedName>
        <fullName evidence="2">Uncharacterized protein</fullName>
    </submittedName>
</protein>
<keyword evidence="1" id="KW-1133">Transmembrane helix</keyword>
<evidence type="ECO:0000313" key="2">
    <source>
        <dbReference type="EMBL" id="KRN01474.1"/>
    </source>
</evidence>
<keyword evidence="1" id="KW-0472">Membrane</keyword>
<feature type="transmembrane region" description="Helical" evidence="1">
    <location>
        <begin position="94"/>
        <end position="114"/>
    </location>
</feature>
<dbReference type="EMBL" id="AYZH01000021">
    <property type="protein sequence ID" value="KRN01474.1"/>
    <property type="molecule type" value="Genomic_DNA"/>
</dbReference>
<gene>
    <name evidence="2" type="ORF">FD13_GL001000</name>
</gene>
<evidence type="ECO:0000256" key="1">
    <source>
        <dbReference type="SAM" id="Phobius"/>
    </source>
</evidence>
<name>A0A0R2DC71_9LACO</name>
<keyword evidence="3" id="KW-1185">Reference proteome</keyword>
<feature type="transmembrane region" description="Helical" evidence="1">
    <location>
        <begin position="140"/>
        <end position="160"/>
    </location>
</feature>
<feature type="transmembrane region" description="Helical" evidence="1">
    <location>
        <begin position="180"/>
        <end position="197"/>
    </location>
</feature>
<dbReference type="STRING" id="1423803.FD13_GL001000"/>
<sequence>MIIVYRYVIIDSEQRTGMDNMSKWLKVGINVVVILANFIIVAASVGFLWPIGYLYWGVKGNVARSVWKNDSFLRYSGSHRPTASVIASFPNWPYVLLMAIGGAILMGAAIWFCLTLRKLLKSLAAEDYFSVANVELVRKLVYAECYMVFSNILIAGGNQLTSTWLDGYNNGVLSQTWSDVADSVVGVVVLAVIYVTYSRAMSIKAENDLTV</sequence>
<keyword evidence="1" id="KW-0812">Transmembrane</keyword>
<dbReference type="AlphaFoldDB" id="A0A0R2DC71"/>
<dbReference type="Proteomes" id="UP000051589">
    <property type="component" value="Unassembled WGS sequence"/>
</dbReference>
<dbReference type="Pfam" id="PF11188">
    <property type="entry name" value="DUF2975"/>
    <property type="match status" value="1"/>
</dbReference>
<dbReference type="PATRIC" id="fig|1423803.3.peg.1000"/>
<feature type="transmembrane region" description="Helical" evidence="1">
    <location>
        <begin position="27"/>
        <end position="49"/>
    </location>
</feature>
<dbReference type="InterPro" id="IPR021354">
    <property type="entry name" value="DUF2975"/>
</dbReference>
<comment type="caution">
    <text evidence="2">The sequence shown here is derived from an EMBL/GenBank/DDBJ whole genome shotgun (WGS) entry which is preliminary data.</text>
</comment>
<proteinExistence type="predicted"/>
<evidence type="ECO:0000313" key="3">
    <source>
        <dbReference type="Proteomes" id="UP000051589"/>
    </source>
</evidence>
<reference evidence="2 3" key="1">
    <citation type="journal article" date="2015" name="Genome Announc.">
        <title>Expanding the biotechnology potential of lactobacilli through comparative genomics of 213 strains and associated genera.</title>
        <authorList>
            <person name="Sun Z."/>
            <person name="Harris H.M."/>
            <person name="McCann A."/>
            <person name="Guo C."/>
            <person name="Argimon S."/>
            <person name="Zhang W."/>
            <person name="Yang X."/>
            <person name="Jeffery I.B."/>
            <person name="Cooney J.C."/>
            <person name="Kagawa T.F."/>
            <person name="Liu W."/>
            <person name="Song Y."/>
            <person name="Salvetti E."/>
            <person name="Wrobel A."/>
            <person name="Rasinkangas P."/>
            <person name="Parkhill J."/>
            <person name="Rea M.C."/>
            <person name="O'Sullivan O."/>
            <person name="Ritari J."/>
            <person name="Douillard F.P."/>
            <person name="Paul Ross R."/>
            <person name="Yang R."/>
            <person name="Briner A.E."/>
            <person name="Felis G.E."/>
            <person name="de Vos W.M."/>
            <person name="Barrangou R."/>
            <person name="Klaenhammer T.R."/>
            <person name="Caufield P.W."/>
            <person name="Cui Y."/>
            <person name="Zhang H."/>
            <person name="O'Toole P.W."/>
        </authorList>
    </citation>
    <scope>NUCLEOTIDE SEQUENCE [LARGE SCALE GENOMIC DNA]</scope>
    <source>
        <strain evidence="2 3">DSM 21775</strain>
    </source>
</reference>
<organism evidence="2 3">
    <name type="scientific">Levilactobacillus senmaizukei DSM 21775 = NBRC 103853</name>
    <dbReference type="NCBI Taxonomy" id="1423803"/>
    <lineage>
        <taxon>Bacteria</taxon>
        <taxon>Bacillati</taxon>
        <taxon>Bacillota</taxon>
        <taxon>Bacilli</taxon>
        <taxon>Lactobacillales</taxon>
        <taxon>Lactobacillaceae</taxon>
        <taxon>Levilactobacillus</taxon>
    </lineage>
</organism>